<reference evidence="2 3" key="1">
    <citation type="submission" date="2018-11" db="EMBL/GenBank/DDBJ databases">
        <title>Genomic analyses of the natural microbiome of Caenorhabditis elegans.</title>
        <authorList>
            <person name="Samuel B."/>
        </authorList>
    </citation>
    <scope>NUCLEOTIDE SEQUENCE [LARGE SCALE GENOMIC DNA]</scope>
    <source>
        <strain evidence="2 3">BIGb0473</strain>
    </source>
</reference>
<feature type="chain" id="PRO_5040809844" evidence="1">
    <location>
        <begin position="22"/>
        <end position="207"/>
    </location>
</feature>
<name>A0A9X8EJD0_PSEPU</name>
<gene>
    <name evidence="2" type="ORF">EDF85_2618</name>
</gene>
<evidence type="ECO:0000313" key="3">
    <source>
        <dbReference type="Proteomes" id="UP000269115"/>
    </source>
</evidence>
<protein>
    <submittedName>
        <fullName evidence="2">Type II secretion system protein N (GspN)</fullName>
    </submittedName>
</protein>
<dbReference type="EMBL" id="RJUR01000013">
    <property type="protein sequence ID" value="ROQ49833.1"/>
    <property type="molecule type" value="Genomic_DNA"/>
</dbReference>
<evidence type="ECO:0000256" key="1">
    <source>
        <dbReference type="SAM" id="SignalP"/>
    </source>
</evidence>
<evidence type="ECO:0000313" key="2">
    <source>
        <dbReference type="EMBL" id="ROQ49833.1"/>
    </source>
</evidence>
<keyword evidence="1" id="KW-0732">Signal</keyword>
<sequence>MLLVFCLTLLAGLPARWLFKAAPWPAQGVAGSVWQGQAGRIGDVGPLSWQVRPWAVQVQAGYQGQRWGLVLRGWPWDWQASVMPQGPASRVASAYRLGGEWSGQLALSGRGARCVSGQGALVADQLALVAPWTLALGRGEVRVVCNEGWRLSARLAAAGQHHLALDAGVAGGTLQGQVEQGAALYPVLVGGQWLQAGEHAVRWSFNW</sequence>
<comment type="caution">
    <text evidence="2">The sequence shown here is derived from an EMBL/GenBank/DDBJ whole genome shotgun (WGS) entry which is preliminary data.</text>
</comment>
<dbReference type="AlphaFoldDB" id="A0A9X8EJD0"/>
<proteinExistence type="predicted"/>
<organism evidence="2 3">
    <name type="scientific">Pseudomonas putida</name>
    <name type="common">Arthrobacter siderocapsulatus</name>
    <dbReference type="NCBI Taxonomy" id="303"/>
    <lineage>
        <taxon>Bacteria</taxon>
        <taxon>Pseudomonadati</taxon>
        <taxon>Pseudomonadota</taxon>
        <taxon>Gammaproteobacteria</taxon>
        <taxon>Pseudomonadales</taxon>
        <taxon>Pseudomonadaceae</taxon>
        <taxon>Pseudomonas</taxon>
    </lineage>
</organism>
<accession>A0A9X8EJD0</accession>
<dbReference type="RefSeq" id="WP_157811421.1">
    <property type="nucleotide sequence ID" value="NZ_LKGZ01000034.1"/>
</dbReference>
<feature type="signal peptide" evidence="1">
    <location>
        <begin position="1"/>
        <end position="21"/>
    </location>
</feature>
<dbReference type="Proteomes" id="UP000269115">
    <property type="component" value="Unassembled WGS sequence"/>
</dbReference>